<feature type="compositionally biased region" description="Basic and acidic residues" evidence="2">
    <location>
        <begin position="47"/>
        <end position="63"/>
    </location>
</feature>
<dbReference type="InterPro" id="IPR039424">
    <property type="entry name" value="SBP_5"/>
</dbReference>
<gene>
    <name evidence="5" type="ORF">AAIG11_04120</name>
</gene>
<organism evidence="5 6">
    <name type="scientific">Anoxynatronum sibiricum</name>
    <dbReference type="NCBI Taxonomy" id="210623"/>
    <lineage>
        <taxon>Bacteria</taxon>
        <taxon>Bacillati</taxon>
        <taxon>Bacillota</taxon>
        <taxon>Clostridia</taxon>
        <taxon>Eubacteriales</taxon>
        <taxon>Clostridiaceae</taxon>
        <taxon>Anoxynatronum</taxon>
    </lineage>
</organism>
<comment type="caution">
    <text evidence="5">The sequence shown here is derived from an EMBL/GenBank/DDBJ whole genome shotgun (WGS) entry which is preliminary data.</text>
</comment>
<dbReference type="Gene3D" id="3.90.76.10">
    <property type="entry name" value="Dipeptide-binding Protein, Domain 1"/>
    <property type="match status" value="1"/>
</dbReference>
<dbReference type="SUPFAM" id="SSF53850">
    <property type="entry name" value="Periplasmic binding protein-like II"/>
    <property type="match status" value="1"/>
</dbReference>
<sequence>MQFIKKNSVHQQQVRVIVDLTVMGLMVMMLILTGCSNSASPATPQGESDRVMEVTDEENHPGDEASDEPVVVRLSGGDYGYPQPYTTHSRGPGRYKVNLIFDRLVEKDENGFVPWLARDWEISEDGLLLTLYLQENVIWHDGTPFTADDVLFTLAYSKAFPPVGYGGLLTDDAFVEDVRKVDDHSLEIYLREAYANYTEELTALKIIPRHIWEGVTDPESLTGSEGVIGTGPYQLTHYDAEHGTYRLEAFYDFWGPSQAVDVIEFVPVSDEVLALENGDIHLASIPVDVIQRFSDESVYGLIDVPGVWGYRLRMNLQQRPELQQREVRQALAYAIDRQDLVEKIARGAALPGSMGILPPDHRWYHTNLNPYAPDAETARALLASAGYEPGELSFTLLTGQNQEVRMGELIREHLEAVGITVTIQSVDSNTRDQRLAEGAYEIGLTGHGGWARDADYLRDRFAPDAFNWSDGVPGYENEWLTAELNRQITIMDEQERKASIMAIQEALAEDVPEIPLYFNTGSTVYRRDIYDGWMHIFDHHEVTHNKLSFLNR</sequence>
<dbReference type="PIRSF" id="PIRSF002741">
    <property type="entry name" value="MppA"/>
    <property type="match status" value="1"/>
</dbReference>
<dbReference type="Pfam" id="PF00496">
    <property type="entry name" value="SBP_bac_5"/>
    <property type="match status" value="1"/>
</dbReference>
<dbReference type="Proteomes" id="UP001407405">
    <property type="component" value="Unassembled WGS sequence"/>
</dbReference>
<dbReference type="PROSITE" id="PS51257">
    <property type="entry name" value="PROKAR_LIPOPROTEIN"/>
    <property type="match status" value="1"/>
</dbReference>
<evidence type="ECO:0000256" key="1">
    <source>
        <dbReference type="ARBA" id="ARBA00022729"/>
    </source>
</evidence>
<evidence type="ECO:0000259" key="4">
    <source>
        <dbReference type="Pfam" id="PF00496"/>
    </source>
</evidence>
<evidence type="ECO:0000313" key="6">
    <source>
        <dbReference type="Proteomes" id="UP001407405"/>
    </source>
</evidence>
<keyword evidence="1" id="KW-0732">Signal</keyword>
<evidence type="ECO:0000313" key="5">
    <source>
        <dbReference type="EMBL" id="MEN1759652.1"/>
    </source>
</evidence>
<dbReference type="PANTHER" id="PTHR30290:SF64">
    <property type="entry name" value="ABC TRANSPORTER PERIPLASMIC BINDING PROTEIN"/>
    <property type="match status" value="1"/>
</dbReference>
<feature type="region of interest" description="Disordered" evidence="2">
    <location>
        <begin position="38"/>
        <end position="69"/>
    </location>
</feature>
<dbReference type="Gene3D" id="3.40.190.10">
    <property type="entry name" value="Periplasmic binding protein-like II"/>
    <property type="match status" value="1"/>
</dbReference>
<accession>A0ABU9VR63</accession>
<keyword evidence="3" id="KW-0472">Membrane</keyword>
<dbReference type="PANTHER" id="PTHR30290">
    <property type="entry name" value="PERIPLASMIC BINDING COMPONENT OF ABC TRANSPORTER"/>
    <property type="match status" value="1"/>
</dbReference>
<evidence type="ECO:0000256" key="2">
    <source>
        <dbReference type="SAM" id="MobiDB-lite"/>
    </source>
</evidence>
<dbReference type="InterPro" id="IPR000914">
    <property type="entry name" value="SBP_5_dom"/>
</dbReference>
<feature type="transmembrane region" description="Helical" evidence="3">
    <location>
        <begin position="12"/>
        <end position="32"/>
    </location>
</feature>
<dbReference type="RefSeq" id="WP_343185012.1">
    <property type="nucleotide sequence ID" value="NZ_JBCITM010000003.1"/>
</dbReference>
<dbReference type="EMBL" id="JBCITM010000003">
    <property type="protein sequence ID" value="MEN1759652.1"/>
    <property type="molecule type" value="Genomic_DNA"/>
</dbReference>
<keyword evidence="6" id="KW-1185">Reference proteome</keyword>
<keyword evidence="3" id="KW-1133">Transmembrane helix</keyword>
<name>A0ABU9VR63_9CLOT</name>
<protein>
    <submittedName>
        <fullName evidence="5">ABC transporter substrate-binding protein</fullName>
    </submittedName>
</protein>
<dbReference type="InterPro" id="IPR030678">
    <property type="entry name" value="Peptide/Ni-bd"/>
</dbReference>
<reference evidence="5 6" key="1">
    <citation type="submission" date="2024-04" db="EMBL/GenBank/DDBJ databases">
        <title>Genome sequencing and metabolic network reconstruction of aminoacids and betaine degradation by Anoxynatronum sibiricum.</title>
        <authorList>
            <person name="Detkova E.N."/>
            <person name="Boltjanskaja Y.V."/>
            <person name="Mardanov A.V."/>
            <person name="Kevbrin V."/>
        </authorList>
    </citation>
    <scope>NUCLEOTIDE SEQUENCE [LARGE SCALE GENOMIC DNA]</scope>
    <source>
        <strain evidence="5 6">Z-7981</strain>
    </source>
</reference>
<evidence type="ECO:0000256" key="3">
    <source>
        <dbReference type="SAM" id="Phobius"/>
    </source>
</evidence>
<proteinExistence type="predicted"/>
<feature type="domain" description="Solute-binding protein family 5" evidence="4">
    <location>
        <begin position="112"/>
        <end position="461"/>
    </location>
</feature>
<keyword evidence="3" id="KW-0812">Transmembrane</keyword>
<dbReference type="Gene3D" id="3.10.105.10">
    <property type="entry name" value="Dipeptide-binding Protein, Domain 3"/>
    <property type="match status" value="1"/>
</dbReference>